<evidence type="ECO:0000259" key="7">
    <source>
        <dbReference type="PROSITE" id="PS51900"/>
    </source>
</evidence>
<feature type="domain" description="Tyr recombinase" evidence="6">
    <location>
        <begin position="222"/>
        <end position="406"/>
    </location>
</feature>
<name>A0A844G1B1_9BACT</name>
<dbReference type="SUPFAM" id="SSF56349">
    <property type="entry name" value="DNA breaking-rejoining enzymes"/>
    <property type="match status" value="1"/>
</dbReference>
<keyword evidence="9" id="KW-1185">Reference proteome</keyword>
<evidence type="ECO:0000256" key="4">
    <source>
        <dbReference type="ARBA" id="ARBA00023172"/>
    </source>
</evidence>
<comment type="caution">
    <text evidence="8">The sequence shown here is derived from an EMBL/GenBank/DDBJ whole genome shotgun (WGS) entry which is preliminary data.</text>
</comment>
<keyword evidence="4" id="KW-0233">DNA recombination</keyword>
<keyword evidence="3 5" id="KW-0238">DNA-binding</keyword>
<dbReference type="InterPro" id="IPR002104">
    <property type="entry name" value="Integrase_catalytic"/>
</dbReference>
<evidence type="ECO:0000256" key="5">
    <source>
        <dbReference type="PROSITE-ProRule" id="PRU01248"/>
    </source>
</evidence>
<organism evidence="8 9">
    <name type="scientific">Victivallis lenta</name>
    <dbReference type="NCBI Taxonomy" id="2606640"/>
    <lineage>
        <taxon>Bacteria</taxon>
        <taxon>Pseudomonadati</taxon>
        <taxon>Lentisphaerota</taxon>
        <taxon>Lentisphaeria</taxon>
        <taxon>Victivallales</taxon>
        <taxon>Victivallaceae</taxon>
        <taxon>Victivallis</taxon>
    </lineage>
</organism>
<dbReference type="Proteomes" id="UP000435649">
    <property type="component" value="Unassembled WGS sequence"/>
</dbReference>
<dbReference type="PROSITE" id="PS51898">
    <property type="entry name" value="TYR_RECOMBINASE"/>
    <property type="match status" value="1"/>
</dbReference>
<evidence type="ECO:0000256" key="3">
    <source>
        <dbReference type="ARBA" id="ARBA00023125"/>
    </source>
</evidence>
<dbReference type="InterPro" id="IPR044068">
    <property type="entry name" value="CB"/>
</dbReference>
<comment type="similarity">
    <text evidence="1">Belongs to the 'phage' integrase family.</text>
</comment>
<accession>A0A844G1B1</accession>
<feature type="domain" description="Core-binding (CB)" evidence="7">
    <location>
        <begin position="100"/>
        <end position="200"/>
    </location>
</feature>
<dbReference type="InterPro" id="IPR010998">
    <property type="entry name" value="Integrase_recombinase_N"/>
</dbReference>
<evidence type="ECO:0000313" key="9">
    <source>
        <dbReference type="Proteomes" id="UP000435649"/>
    </source>
</evidence>
<keyword evidence="2" id="KW-0229">DNA integration</keyword>
<evidence type="ECO:0000313" key="8">
    <source>
        <dbReference type="EMBL" id="MST97407.1"/>
    </source>
</evidence>
<gene>
    <name evidence="8" type="ORF">FYJ85_10180</name>
</gene>
<dbReference type="GO" id="GO:0006310">
    <property type="term" value="P:DNA recombination"/>
    <property type="evidence" value="ECO:0007669"/>
    <property type="project" value="UniProtKB-KW"/>
</dbReference>
<evidence type="ECO:0000259" key="6">
    <source>
        <dbReference type="PROSITE" id="PS51898"/>
    </source>
</evidence>
<dbReference type="GO" id="GO:0003677">
    <property type="term" value="F:DNA binding"/>
    <property type="evidence" value="ECO:0007669"/>
    <property type="project" value="UniProtKB-UniRule"/>
</dbReference>
<dbReference type="GO" id="GO:0015074">
    <property type="term" value="P:DNA integration"/>
    <property type="evidence" value="ECO:0007669"/>
    <property type="project" value="UniProtKB-KW"/>
</dbReference>
<dbReference type="Pfam" id="PF00589">
    <property type="entry name" value="Phage_integrase"/>
    <property type="match status" value="1"/>
</dbReference>
<dbReference type="PANTHER" id="PTHR30349:SF64">
    <property type="entry name" value="PROPHAGE INTEGRASE INTD-RELATED"/>
    <property type="match status" value="1"/>
</dbReference>
<sequence length="423" mass="49627">MPEIWYGGFFMTVALHGMNYRYRFRVKGKRYFGLCVNCHTEEEALAFEAQERNRLLAEFYEAEKRSAEYAAQLQIEQEKIKYNRNVRALVENYRYVLNGGKSVLLSEAYELFLAKPRKRRNISEKSRRQYQAYWGDFLAFMQNTFPDINKLEQVMSLHCEAYVSYLISNGRFNSKSDYQLGNKTICEIASSIKGVFRRLKRDAGLLENPWDDVILPAMDDSLRREIFTVDELQKIRCGILHNSFCRPLFTIAAATGLREGDICTLRWKEIDWVGKNIRRVLNKNRKDVSIPIHRMLYDYFLRLHNDDEYVLPEHARIYLSSPTTVSKRIKTFLEDDLGIVTTVQPENRRSISIKDLHSMRHVFCYYAGKVGIPISVVQSIVGHMDERMTAYYQNHVQEETQHQELEKLPSVLLLDAEYAKFAI</sequence>
<protein>
    <submittedName>
        <fullName evidence="8">Tyrosine-type recombinase/integrase</fullName>
    </submittedName>
</protein>
<dbReference type="InterPro" id="IPR013762">
    <property type="entry name" value="Integrase-like_cat_sf"/>
</dbReference>
<dbReference type="InterPro" id="IPR011010">
    <property type="entry name" value="DNA_brk_join_enz"/>
</dbReference>
<dbReference type="AlphaFoldDB" id="A0A844G1B1"/>
<proteinExistence type="inferred from homology"/>
<dbReference type="PANTHER" id="PTHR30349">
    <property type="entry name" value="PHAGE INTEGRASE-RELATED"/>
    <property type="match status" value="1"/>
</dbReference>
<dbReference type="InterPro" id="IPR050090">
    <property type="entry name" value="Tyrosine_recombinase_XerCD"/>
</dbReference>
<evidence type="ECO:0000256" key="1">
    <source>
        <dbReference type="ARBA" id="ARBA00008857"/>
    </source>
</evidence>
<dbReference type="Gene3D" id="1.10.150.130">
    <property type="match status" value="1"/>
</dbReference>
<evidence type="ECO:0000256" key="2">
    <source>
        <dbReference type="ARBA" id="ARBA00022908"/>
    </source>
</evidence>
<dbReference type="EMBL" id="VUNS01000009">
    <property type="protein sequence ID" value="MST97407.1"/>
    <property type="molecule type" value="Genomic_DNA"/>
</dbReference>
<reference evidence="8 9" key="1">
    <citation type="submission" date="2019-08" db="EMBL/GenBank/DDBJ databases">
        <title>In-depth cultivation of the pig gut microbiome towards novel bacterial diversity and tailored functional studies.</title>
        <authorList>
            <person name="Wylensek D."/>
            <person name="Hitch T.C.A."/>
            <person name="Clavel T."/>
        </authorList>
    </citation>
    <scope>NUCLEOTIDE SEQUENCE [LARGE SCALE GENOMIC DNA]</scope>
    <source>
        <strain evidence="8 9">BBE-744-WT-12</strain>
    </source>
</reference>
<dbReference type="Gene3D" id="1.10.443.10">
    <property type="entry name" value="Intergrase catalytic core"/>
    <property type="match status" value="1"/>
</dbReference>
<dbReference type="PROSITE" id="PS51900">
    <property type="entry name" value="CB"/>
    <property type="match status" value="1"/>
</dbReference>